<dbReference type="Gene3D" id="3.40.50.1820">
    <property type="entry name" value="alpha/beta hydrolase"/>
    <property type="match status" value="1"/>
</dbReference>
<dbReference type="Proteomes" id="UP000051086">
    <property type="component" value="Unassembled WGS sequence"/>
</dbReference>
<dbReference type="InterPro" id="IPR013094">
    <property type="entry name" value="AB_hydrolase_3"/>
</dbReference>
<reference evidence="5 7" key="2">
    <citation type="submission" date="2015-09" db="EMBL/GenBank/DDBJ databases">
        <authorList>
            <consortium name="Swine Surveillance"/>
        </authorList>
    </citation>
    <scope>NUCLEOTIDE SEQUENCE [LARGE SCALE GENOMIC DNA]</scope>
    <source>
        <strain evidence="5 7">5120</strain>
    </source>
</reference>
<dbReference type="EC" id="3.1.1.83" evidence="5"/>
<evidence type="ECO:0000256" key="1">
    <source>
        <dbReference type="ARBA" id="ARBA00010515"/>
    </source>
</evidence>
<dbReference type="AlphaFoldDB" id="A0A0P1FU57"/>
<dbReference type="Proteomes" id="UP000051887">
    <property type="component" value="Unassembled WGS sequence"/>
</dbReference>
<dbReference type="GO" id="GO:0016787">
    <property type="term" value="F:hydrolase activity"/>
    <property type="evidence" value="ECO:0007669"/>
    <property type="project" value="UniProtKB-KW"/>
</dbReference>
<dbReference type="EMBL" id="CYSC01000027">
    <property type="protein sequence ID" value="CUH72104.1"/>
    <property type="molecule type" value="Genomic_DNA"/>
</dbReference>
<dbReference type="PROSITE" id="PS01173">
    <property type="entry name" value="LIPASE_GDXG_HIS"/>
    <property type="match status" value="1"/>
</dbReference>
<proteinExistence type="inferred from homology"/>
<evidence type="ECO:0000313" key="4">
    <source>
        <dbReference type="EMBL" id="CUH63039.1"/>
    </source>
</evidence>
<accession>A0A0P1FU57</accession>
<gene>
    <name evidence="5" type="primary">mlhB</name>
    <name evidence="4" type="ORF">TL5118_00291</name>
    <name evidence="5" type="ORF">TL5120_01900</name>
</gene>
<dbReference type="Pfam" id="PF07859">
    <property type="entry name" value="Abhydrolase_3"/>
    <property type="match status" value="1"/>
</dbReference>
<dbReference type="InterPro" id="IPR050300">
    <property type="entry name" value="GDXG_lipolytic_enzyme"/>
</dbReference>
<protein>
    <submittedName>
        <fullName evidence="5">Monoterpene epsilon-lactone hydrolase</fullName>
        <ecNumber evidence="5">3.1.1.83</ecNumber>
    </submittedName>
</protein>
<organism evidence="5 7">
    <name type="scientific">Thalassovita autumnalis</name>
    <dbReference type="NCBI Taxonomy" id="2072972"/>
    <lineage>
        <taxon>Bacteria</taxon>
        <taxon>Pseudomonadati</taxon>
        <taxon>Pseudomonadota</taxon>
        <taxon>Alphaproteobacteria</taxon>
        <taxon>Rhodobacterales</taxon>
        <taxon>Roseobacteraceae</taxon>
        <taxon>Thalassovita</taxon>
    </lineage>
</organism>
<feature type="domain" description="Alpha/beta hydrolase fold-3" evidence="3">
    <location>
        <begin position="81"/>
        <end position="281"/>
    </location>
</feature>
<name>A0A0P1FU57_9RHOB</name>
<dbReference type="OrthoDB" id="9806180at2"/>
<dbReference type="RefSeq" id="WP_082626257.1">
    <property type="nucleotide sequence ID" value="NZ_CYSB01000005.1"/>
</dbReference>
<evidence type="ECO:0000313" key="6">
    <source>
        <dbReference type="Proteomes" id="UP000051086"/>
    </source>
</evidence>
<keyword evidence="2 5" id="KW-0378">Hydrolase</keyword>
<dbReference type="SUPFAM" id="SSF53474">
    <property type="entry name" value="alpha/beta-Hydrolases"/>
    <property type="match status" value="1"/>
</dbReference>
<comment type="similarity">
    <text evidence="1">Belongs to the 'GDXG' lipolytic enzyme family.</text>
</comment>
<dbReference type="PANTHER" id="PTHR48081:SF8">
    <property type="entry name" value="ALPHA_BETA HYDROLASE FOLD-3 DOMAIN-CONTAINING PROTEIN-RELATED"/>
    <property type="match status" value="1"/>
</dbReference>
<dbReference type="InterPro" id="IPR002168">
    <property type="entry name" value="Lipase_GDXG_HIS_AS"/>
</dbReference>
<sequence length="305" mass="33719">MSLTLRLMGAMMRLTVRPMMRRATDPQKMRHHFERAARRWFRPVPHMHAIPCQFPAPGSDLHAVRDALWVGAGPVMSDQVLLYLHGGGYIAGSPKTHQAMVARISRMTGLRAFVPDYRLAPEHPLPAALQDARAAHAHLLQRGYRPDQIILGGDSAGGGLALALLAELCQNSQPPAAAFALSPFCDLAFTGASVQGNGRRDHFFPGDRGPYLAQMILGDLAPDDPRASPLYANFPDCPPVLIQVSDAEILYDDARRMADKLHDAGAEVILQIWQDAPHVWQIFDGWFPEARAALRDVARFLQRFT</sequence>
<reference evidence="4 6" key="1">
    <citation type="submission" date="2015-09" db="EMBL/GenBank/DDBJ databases">
        <authorList>
            <person name="Rodrigo-Torres L."/>
            <person name="Arahal D.R."/>
        </authorList>
    </citation>
    <scope>NUCLEOTIDE SEQUENCE [LARGE SCALE GENOMIC DNA]</scope>
    <source>
        <strain evidence="4 6">CECT 5118</strain>
    </source>
</reference>
<dbReference type="PANTHER" id="PTHR48081">
    <property type="entry name" value="AB HYDROLASE SUPERFAMILY PROTEIN C4A8.06C"/>
    <property type="match status" value="1"/>
</dbReference>
<dbReference type="InterPro" id="IPR029058">
    <property type="entry name" value="AB_hydrolase_fold"/>
</dbReference>
<evidence type="ECO:0000256" key="2">
    <source>
        <dbReference type="ARBA" id="ARBA00022801"/>
    </source>
</evidence>
<dbReference type="EMBL" id="CYSB01000005">
    <property type="protein sequence ID" value="CUH63039.1"/>
    <property type="molecule type" value="Genomic_DNA"/>
</dbReference>
<evidence type="ECO:0000313" key="5">
    <source>
        <dbReference type="EMBL" id="CUH72104.1"/>
    </source>
</evidence>
<evidence type="ECO:0000313" key="7">
    <source>
        <dbReference type="Proteomes" id="UP000051887"/>
    </source>
</evidence>
<keyword evidence="6" id="KW-1185">Reference proteome</keyword>
<evidence type="ECO:0000259" key="3">
    <source>
        <dbReference type="Pfam" id="PF07859"/>
    </source>
</evidence>